<reference evidence="4" key="1">
    <citation type="submission" date="2016-11" db="EMBL/GenBank/DDBJ databases">
        <authorList>
            <person name="Varghese N."/>
            <person name="Submissions S."/>
        </authorList>
    </citation>
    <scope>NUCLEOTIDE SEQUENCE [LARGE SCALE GENOMIC DNA]</scope>
    <source>
        <strain evidence="4">DSM 3071</strain>
    </source>
</reference>
<dbReference type="STRING" id="1121131.SAMN02745229_03793"/>
<dbReference type="Proteomes" id="UP000184278">
    <property type="component" value="Unassembled WGS sequence"/>
</dbReference>
<feature type="transmembrane region" description="Helical" evidence="1">
    <location>
        <begin position="288"/>
        <end position="307"/>
    </location>
</feature>
<dbReference type="GeneID" id="89511372"/>
<feature type="transmembrane region" description="Helical" evidence="1">
    <location>
        <begin position="90"/>
        <end position="123"/>
    </location>
</feature>
<feature type="domain" description="Acyltransferase 3" evidence="2">
    <location>
        <begin position="16"/>
        <end position="342"/>
    </location>
</feature>
<feature type="transmembrane region" description="Helical" evidence="1">
    <location>
        <begin position="129"/>
        <end position="146"/>
    </location>
</feature>
<gene>
    <name evidence="3" type="ORF">SAMN02745229_03793</name>
</gene>
<proteinExistence type="predicted"/>
<keyword evidence="1" id="KW-1133">Transmembrane helix</keyword>
<keyword evidence="1" id="KW-0812">Transmembrane</keyword>
<feature type="transmembrane region" description="Helical" evidence="1">
    <location>
        <begin position="258"/>
        <end position="276"/>
    </location>
</feature>
<keyword evidence="4" id="KW-1185">Reference proteome</keyword>
<feature type="transmembrane region" description="Helical" evidence="1">
    <location>
        <begin position="20"/>
        <end position="40"/>
    </location>
</feature>
<keyword evidence="1" id="KW-0472">Membrane</keyword>
<evidence type="ECO:0000313" key="3">
    <source>
        <dbReference type="EMBL" id="SHI88993.1"/>
    </source>
</evidence>
<dbReference type="OrthoDB" id="9816377at2"/>
<accession>A0A1M6EU81</accession>
<feature type="transmembrane region" description="Helical" evidence="1">
    <location>
        <begin position="213"/>
        <end position="238"/>
    </location>
</feature>
<feature type="transmembrane region" description="Helical" evidence="1">
    <location>
        <begin position="60"/>
        <end position="78"/>
    </location>
</feature>
<evidence type="ECO:0000256" key="1">
    <source>
        <dbReference type="SAM" id="Phobius"/>
    </source>
</evidence>
<organism evidence="3 4">
    <name type="scientific">Butyrivibrio fibrisolvens DSM 3071</name>
    <dbReference type="NCBI Taxonomy" id="1121131"/>
    <lineage>
        <taxon>Bacteria</taxon>
        <taxon>Bacillati</taxon>
        <taxon>Bacillota</taxon>
        <taxon>Clostridia</taxon>
        <taxon>Lachnospirales</taxon>
        <taxon>Lachnospiraceae</taxon>
        <taxon>Butyrivibrio</taxon>
    </lineage>
</organism>
<dbReference type="RefSeq" id="WP_073390092.1">
    <property type="nucleotide sequence ID" value="NZ_FQXK01000045.1"/>
</dbReference>
<protein>
    <submittedName>
        <fullName evidence="3">Acyltransferase family protein</fullName>
    </submittedName>
</protein>
<sequence length="379" mass="44511">MEDSIQIDSKTSNRNGGLDIFRIILCVFIIIGHMQSQSFIMDMSIKDGLCDYLFETIFGNAERTAINGFIMISSWYLIGRKFSAKRFVTTWFMVFVLNVLITILMFLSLAVPFSAVFFIQAFLPIIGRPQWYMCEYLLLLLTIPFLNRMLDSLNIRAIRLLLIIGAVFIIGSATIIPIEYTQPMFCEYIWFLYIFVLMGYCKKTNARFIKNDNNWLIIAVIAYLFIVALLLIGNITSYTNPFLGEKILAIGKYYCDHYEALPAFLCSFALFMWFKSRRVEGNKRITDIARATGTIYIIHTVPVFYWFDDFKIWENVFHISYWYEKNLLIIAMILITMIVICLGTIIFWIYEFLFSKLIINTRLVKFIIRWLDEKYQVVE</sequence>
<feature type="transmembrane region" description="Helical" evidence="1">
    <location>
        <begin position="182"/>
        <end position="201"/>
    </location>
</feature>
<name>A0A1M6EU81_BUTFI</name>
<keyword evidence="3" id="KW-0012">Acyltransferase</keyword>
<dbReference type="EMBL" id="FQXK01000045">
    <property type="protein sequence ID" value="SHI88993.1"/>
    <property type="molecule type" value="Genomic_DNA"/>
</dbReference>
<feature type="transmembrane region" description="Helical" evidence="1">
    <location>
        <begin position="327"/>
        <end position="350"/>
    </location>
</feature>
<dbReference type="GO" id="GO:0016747">
    <property type="term" value="F:acyltransferase activity, transferring groups other than amino-acyl groups"/>
    <property type="evidence" value="ECO:0007669"/>
    <property type="project" value="InterPro"/>
</dbReference>
<evidence type="ECO:0000313" key="4">
    <source>
        <dbReference type="Proteomes" id="UP000184278"/>
    </source>
</evidence>
<dbReference type="InterPro" id="IPR002656">
    <property type="entry name" value="Acyl_transf_3_dom"/>
</dbReference>
<evidence type="ECO:0000259" key="2">
    <source>
        <dbReference type="Pfam" id="PF01757"/>
    </source>
</evidence>
<dbReference type="AlphaFoldDB" id="A0A1M6EU81"/>
<feature type="transmembrane region" description="Helical" evidence="1">
    <location>
        <begin position="158"/>
        <end position="176"/>
    </location>
</feature>
<keyword evidence="3" id="KW-0808">Transferase</keyword>
<dbReference type="Pfam" id="PF01757">
    <property type="entry name" value="Acyl_transf_3"/>
    <property type="match status" value="1"/>
</dbReference>